<organism evidence="1 2">
    <name type="scientific">Geotalea daltonii (strain DSM 22248 / JCM 15807 / FRC-32)</name>
    <name type="common">Geobacter daltonii</name>
    <dbReference type="NCBI Taxonomy" id="316067"/>
    <lineage>
        <taxon>Bacteria</taxon>
        <taxon>Pseudomonadati</taxon>
        <taxon>Thermodesulfobacteriota</taxon>
        <taxon>Desulfuromonadia</taxon>
        <taxon>Geobacterales</taxon>
        <taxon>Geobacteraceae</taxon>
        <taxon>Geotalea</taxon>
    </lineage>
</organism>
<dbReference type="EMBL" id="CP001390">
    <property type="protein sequence ID" value="AID57998.1"/>
    <property type="molecule type" value="Genomic_DNA"/>
</dbReference>
<evidence type="ECO:0000313" key="2">
    <source>
        <dbReference type="Proteomes" id="UP000007721"/>
    </source>
</evidence>
<evidence type="ECO:0000313" key="1">
    <source>
        <dbReference type="EMBL" id="AID57998.1"/>
    </source>
</evidence>
<dbReference type="HOGENOM" id="CLU_3118265_0_0_7"/>
<dbReference type="AlphaFoldDB" id="A0A068F6D4"/>
<dbReference type="KEGG" id="geo:Geob_3885"/>
<accession>A0A068F6D4</accession>
<gene>
    <name evidence="1" type="ordered locus">Geob_3885</name>
</gene>
<dbReference type="STRING" id="316067.Geob_3885"/>
<sequence>MLTQEREGRTKSTIIKLFCLFPEDGMESILGYVDWEERLSKLRADERAFC</sequence>
<reference evidence="1 2" key="1">
    <citation type="submission" date="2009-01" db="EMBL/GenBank/DDBJ databases">
        <title>Complete sequence of Geobacter sp. FRC-32.</title>
        <authorList>
            <consortium name="US DOE Joint Genome Institute"/>
            <person name="Lucas S."/>
            <person name="Copeland A."/>
            <person name="Lapidus A."/>
            <person name="Glavina del Rio T."/>
            <person name="Dalin E."/>
            <person name="Tice H."/>
            <person name="Bruce D."/>
            <person name="Goodwin L."/>
            <person name="Pitluck S."/>
            <person name="Saunders E."/>
            <person name="Brettin T."/>
            <person name="Detter J.C."/>
            <person name="Han C."/>
            <person name="Larimer F."/>
            <person name="Land M."/>
            <person name="Hauser L."/>
            <person name="Kyrpides N."/>
            <person name="Ovchinnikova G."/>
            <person name="Kostka J."/>
            <person name="Richardson P."/>
        </authorList>
    </citation>
    <scope>NUCLEOTIDE SEQUENCE [LARGE SCALE GENOMIC DNA]</scope>
    <source>
        <strain evidence="2">DSM 22248 / JCM 15807 / FRC-32</strain>
    </source>
</reference>
<keyword evidence="2" id="KW-1185">Reference proteome</keyword>
<name>A0A068F6D4_GEODF</name>
<dbReference type="Proteomes" id="UP000007721">
    <property type="component" value="Chromosome"/>
</dbReference>
<proteinExistence type="predicted"/>
<protein>
    <submittedName>
        <fullName evidence="1">Uncharacterized protein</fullName>
    </submittedName>
</protein>